<organism evidence="2 3">
    <name type="scientific">Nocardia albiluteola</name>
    <dbReference type="NCBI Taxonomy" id="2842303"/>
    <lineage>
        <taxon>Bacteria</taxon>
        <taxon>Bacillati</taxon>
        <taxon>Actinomycetota</taxon>
        <taxon>Actinomycetes</taxon>
        <taxon>Mycobacteriales</taxon>
        <taxon>Nocardiaceae</taxon>
        <taxon>Nocardia</taxon>
    </lineage>
</organism>
<dbReference type="PANTHER" id="PTHR42305:SF1">
    <property type="entry name" value="MEMBRANE PROTEIN RV1733C-RELATED"/>
    <property type="match status" value="1"/>
</dbReference>
<keyword evidence="1" id="KW-0472">Membrane</keyword>
<keyword evidence="1" id="KW-1133">Transmembrane helix</keyword>
<evidence type="ECO:0000313" key="3">
    <source>
        <dbReference type="Proteomes" id="UP000733379"/>
    </source>
</evidence>
<proteinExistence type="predicted"/>
<comment type="caution">
    <text evidence="2">The sequence shown here is derived from an EMBL/GenBank/DDBJ whole genome shotgun (WGS) entry which is preliminary data.</text>
</comment>
<dbReference type="EMBL" id="JAHKNI010000003">
    <property type="protein sequence ID" value="MBU3062386.1"/>
    <property type="molecule type" value="Genomic_DNA"/>
</dbReference>
<keyword evidence="3" id="KW-1185">Reference proteome</keyword>
<name>A0ABS6AXZ9_9NOCA</name>
<evidence type="ECO:0000256" key="1">
    <source>
        <dbReference type="SAM" id="Phobius"/>
    </source>
</evidence>
<evidence type="ECO:0000313" key="2">
    <source>
        <dbReference type="EMBL" id="MBU3062386.1"/>
    </source>
</evidence>
<dbReference type="InterPro" id="IPR039708">
    <property type="entry name" value="MT1774/Rv1733c-like"/>
</dbReference>
<accession>A0ABS6AXZ9</accession>
<dbReference type="RefSeq" id="WP_215917237.1">
    <property type="nucleotide sequence ID" value="NZ_JAHKNI010000003.1"/>
</dbReference>
<dbReference type="PANTHER" id="PTHR42305">
    <property type="entry name" value="MEMBRANE PROTEIN RV1733C-RELATED"/>
    <property type="match status" value="1"/>
</dbReference>
<gene>
    <name evidence="2" type="ORF">KO481_12735</name>
</gene>
<reference evidence="2 3" key="1">
    <citation type="submission" date="2021-06" db="EMBL/GenBank/DDBJ databases">
        <title>Actinomycetes sequencing.</title>
        <authorList>
            <person name="Shan Q."/>
        </authorList>
    </citation>
    <scope>NUCLEOTIDE SEQUENCE [LARGE SCALE GENOMIC DNA]</scope>
    <source>
        <strain evidence="2 3">NEAU-G5</strain>
    </source>
</reference>
<sequence>MPVRWLRILPWSRSPLMRGSDRIEAVVRVLAVVLLLVAVPVAAATGTASYTAAADHIRSENSTKVAVQATLVADPVVTGSQTPSAAADSGRATTTAQAPVRWVRNGRAAQATVEVPESAVRGGAIGIWLGPDGRPTPAPTPSQTAGFVGFGAGFTLLAAIWAVVAGVLVALHWTLNRCHSAAWAREWLLVARPMGRDHR</sequence>
<feature type="transmembrane region" description="Helical" evidence="1">
    <location>
        <begin position="147"/>
        <end position="171"/>
    </location>
</feature>
<dbReference type="Proteomes" id="UP000733379">
    <property type="component" value="Unassembled WGS sequence"/>
</dbReference>
<protein>
    <submittedName>
        <fullName evidence="2">Uncharacterized protein</fullName>
    </submittedName>
</protein>
<keyword evidence="1" id="KW-0812">Transmembrane</keyword>